<dbReference type="PANTHER" id="PTHR24369:SF211">
    <property type="entry name" value="LEUCINE-RICH REPEAT-CONTAINING PROTEIN 15-LIKE"/>
    <property type="match status" value="1"/>
</dbReference>
<keyword evidence="4" id="KW-1133">Transmembrane helix</keyword>
<keyword evidence="4 6" id="KW-0812">Transmembrane</keyword>
<keyword evidence="1" id="KW-0433">Leucine-rich repeat</keyword>
<feature type="region of interest" description="Disordered" evidence="3">
    <location>
        <begin position="751"/>
        <end position="820"/>
    </location>
</feature>
<dbReference type="SMART" id="SM00369">
    <property type="entry name" value="LRR_TYP"/>
    <property type="match status" value="12"/>
</dbReference>
<dbReference type="InterPro" id="IPR032675">
    <property type="entry name" value="LRR_dom_sf"/>
</dbReference>
<reference evidence="6" key="1">
    <citation type="submission" date="2021-05" db="EMBL/GenBank/DDBJ databases">
        <authorList>
            <person name="Alioto T."/>
            <person name="Alioto T."/>
            <person name="Gomez Garrido J."/>
        </authorList>
    </citation>
    <scope>NUCLEOTIDE SEQUENCE</scope>
</reference>
<feature type="region of interest" description="Disordered" evidence="3">
    <location>
        <begin position="1315"/>
        <end position="1343"/>
    </location>
</feature>
<feature type="compositionally biased region" description="Polar residues" evidence="3">
    <location>
        <begin position="27"/>
        <end position="46"/>
    </location>
</feature>
<feature type="region of interest" description="Disordered" evidence="3">
    <location>
        <begin position="2562"/>
        <end position="2582"/>
    </location>
</feature>
<feature type="region of interest" description="Disordered" evidence="3">
    <location>
        <begin position="214"/>
        <end position="245"/>
    </location>
</feature>
<dbReference type="PANTHER" id="PTHR24369">
    <property type="entry name" value="ANTIGEN BSP, PUTATIVE-RELATED"/>
    <property type="match status" value="1"/>
</dbReference>
<evidence type="ECO:0000256" key="5">
    <source>
        <dbReference type="SAM" id="SignalP"/>
    </source>
</evidence>
<protein>
    <submittedName>
        <fullName evidence="6">Leucine-rich repeat transmembrane neuronal protein 2</fullName>
    </submittedName>
</protein>
<feature type="compositionally biased region" description="Low complexity" evidence="3">
    <location>
        <begin position="1067"/>
        <end position="1078"/>
    </location>
</feature>
<feature type="region of interest" description="Disordered" evidence="3">
    <location>
        <begin position="1519"/>
        <end position="1547"/>
    </location>
</feature>
<feature type="chain" id="PRO_5034378716" evidence="5">
    <location>
        <begin position="30"/>
        <end position="2872"/>
    </location>
</feature>
<feature type="compositionally biased region" description="Basic and acidic residues" evidence="3">
    <location>
        <begin position="2562"/>
        <end position="2574"/>
    </location>
</feature>
<accession>A0A8D8VF70</accession>
<feature type="compositionally biased region" description="Polar residues" evidence="3">
    <location>
        <begin position="803"/>
        <end position="820"/>
    </location>
</feature>
<feature type="compositionally biased region" description="Polar residues" evidence="3">
    <location>
        <begin position="1334"/>
        <end position="1343"/>
    </location>
</feature>
<feature type="compositionally biased region" description="Polar residues" evidence="3">
    <location>
        <begin position="751"/>
        <end position="779"/>
    </location>
</feature>
<evidence type="ECO:0000256" key="3">
    <source>
        <dbReference type="SAM" id="MobiDB-lite"/>
    </source>
</evidence>
<keyword evidence="4" id="KW-0472">Membrane</keyword>
<feature type="compositionally biased region" description="Polar residues" evidence="3">
    <location>
        <begin position="1079"/>
        <end position="1090"/>
    </location>
</feature>
<dbReference type="GO" id="GO:0005886">
    <property type="term" value="C:plasma membrane"/>
    <property type="evidence" value="ECO:0007669"/>
    <property type="project" value="TreeGrafter"/>
</dbReference>
<dbReference type="PROSITE" id="PS51450">
    <property type="entry name" value="LRR"/>
    <property type="match status" value="6"/>
</dbReference>
<feature type="compositionally biased region" description="Basic and acidic residues" evidence="3">
    <location>
        <begin position="1519"/>
        <end position="1539"/>
    </location>
</feature>
<feature type="region of interest" description="Disordered" evidence="3">
    <location>
        <begin position="841"/>
        <end position="873"/>
    </location>
</feature>
<dbReference type="SMART" id="SM00365">
    <property type="entry name" value="LRR_SD22"/>
    <property type="match status" value="8"/>
</dbReference>
<evidence type="ECO:0000313" key="6">
    <source>
        <dbReference type="EMBL" id="CAG6722431.1"/>
    </source>
</evidence>
<feature type="transmembrane region" description="Helical" evidence="4">
    <location>
        <begin position="2800"/>
        <end position="2822"/>
    </location>
</feature>
<evidence type="ECO:0000256" key="1">
    <source>
        <dbReference type="ARBA" id="ARBA00022614"/>
    </source>
</evidence>
<feature type="compositionally biased region" description="Basic and acidic residues" evidence="3">
    <location>
        <begin position="785"/>
        <end position="799"/>
    </location>
</feature>
<name>A0A8D8VF70_9HEMI</name>
<dbReference type="Pfam" id="PF00560">
    <property type="entry name" value="LRR_1"/>
    <property type="match status" value="1"/>
</dbReference>
<feature type="signal peptide" evidence="5">
    <location>
        <begin position="1"/>
        <end position="29"/>
    </location>
</feature>
<proteinExistence type="predicted"/>
<feature type="compositionally biased region" description="Polar residues" evidence="3">
    <location>
        <begin position="959"/>
        <end position="993"/>
    </location>
</feature>
<dbReference type="EMBL" id="HBUF01363789">
    <property type="protein sequence ID" value="CAG6722431.1"/>
    <property type="molecule type" value="Transcribed_RNA"/>
</dbReference>
<feature type="compositionally biased region" description="Polar residues" evidence="3">
    <location>
        <begin position="603"/>
        <end position="618"/>
    </location>
</feature>
<feature type="region of interest" description="Disordered" evidence="3">
    <location>
        <begin position="2594"/>
        <end position="2614"/>
    </location>
</feature>
<dbReference type="InterPro" id="IPR050541">
    <property type="entry name" value="LRR_TM_domain-containing"/>
</dbReference>
<feature type="compositionally biased region" description="Basic and acidic residues" evidence="3">
    <location>
        <begin position="2602"/>
        <end position="2614"/>
    </location>
</feature>
<keyword evidence="2" id="KW-0677">Repeat</keyword>
<keyword evidence="5" id="KW-0732">Signal</keyword>
<dbReference type="Gene3D" id="3.80.10.10">
    <property type="entry name" value="Ribonuclease Inhibitor"/>
    <property type="match status" value="3"/>
</dbReference>
<dbReference type="InterPro" id="IPR001611">
    <property type="entry name" value="Leu-rich_rpt"/>
</dbReference>
<feature type="compositionally biased region" description="Basic and acidic residues" evidence="3">
    <location>
        <begin position="847"/>
        <end position="873"/>
    </location>
</feature>
<feature type="region of interest" description="Disordered" evidence="3">
    <location>
        <begin position="1067"/>
        <end position="1107"/>
    </location>
</feature>
<sequence>MNTIRSTQSHLLRMILVMAILAESPATSTTPVPFSQETNQTLTELSRQTKSEKSKNQDISGLHLTTTTRTLWLSSTQNPMTTVDTIKPIAELQDKQEQSKIDDIFSRSQLTTSWTSWLPSTQRMTTLETTKSTAQTNITTTILFGESLAPERGIPTTKVELSTRRAVTESEDSLDNKLRSTSPTLDEKIQKPEISLQTSTKTTMETSWNQLQTEISDKQSSSVSSFRENSVELPTVSSETTTEVRRNQTEVDIPEYLVSTTSVLFFEPSEEGKTSTAQALSTRTTFTSIAAPSETVSKNTVILLTTQNEVTSLPKSENSHVPITLETNTANKAESITHPVPYLTRSSKLVSPVEVGTSTWTPHSQSTILLTPESTKRTTSEKSNSPSLITTAEFESSSVSPIVTPEVTVLIPDTSQNTFSNTSKTDEELVSKKSEVAFESTNSTMESKSRSKYEFSQDSTEVLESTVSTTILMSPQFTPRDEKSESDTMRLATTTSRALFTNTMIQKSLWTNPSVSSIEIITPTTSDTTVLMVTNPEKTEARTLMAEASSNTMIMTTPFTVENTPPALLVTKNYIGDNTALENQENSKTIKMTTPTTTDKTFSMGTNSLTTEASTTRNETSLIELKTPETPTDNPFSLDTTAPKNLLIEMSSNSIGMTISINASDNSSSLDTTSLRMEDITTPINQWTETSINLLKKTGETLLTQPSAKSIVVTTPKTTSAEPFSVDTSLRTQGSVTTLKDQWTEKINHSLKTTSETQSESSYNTIELTTSAKPSSQDPTFLISKDIETPKNQEMESKLHSIGKTSPITASEKPSTLNSTTVASEAFTNQWEKKSLDLMKTTASTNSDREMTSPKTPRSEYQDPSDPTRRTDHISSDGIARKIQLSTQIYSGTEPELLNQINESSILRTTSSESTIMTTITSKTENSTTSRNPGALEPQFQSTMVLSPSLEPTQHPETKYSTLKTQAQENSVSTTSSTEKADGLTSTSPQSSYKEFRELGTNNSETPTTEISMMNSLITSSTLITSTNLTISRAPEDEKETQERTKSTTQIVPEYKTTSSKWLIESSSSFRQSSPSQSAVDTETSTQASNPVDFLPDRSANTPNQKVDYKIRKLETTTQKTLTSTSKDKIGLTSSAPETHLDPINFSVTMTPSQVYSKSETRNTTTPYLNKTKTITSEEMFTSEIPISITDSSTNKELVDQTDEHTKSYERTKLETTNIETKQTVEVPNETTSKNTIHSTENVLVSTYYIPTNHVKTKEKLNFRKHNEIKTDRSVEIDRTTPKTQDEEENFSRINKYNTLPEQNTSITAKPKTTLQTENATRQTHRRKFKTDQRTSTVSTTKLPTVTSSIRSSTEPTYFYLPADWSTQKTVKVKTTNPMRTTSSTKKTELHLVTQTLETPIRQDIFLIARSTQKTPNTTTRTYQNKTRGFVGLKKDQEFFFGNKVIPDGAREKHNNTKVNKINNEVIPKVQVLNETVSRGNTNLFKEKHKLIHVKNSTFDNTVNRNKYASKITTSNKTEFRSETLGKQKKKIENNHEDQNVSTKEGSKAQVNHIEEILLKYYEEFKNRNSNNKEQKYTKKSPTKRKFRQKIRPMTTDRNKKIGCVQSVMNRKYLNSSHSYLTFIHKERLINYRSLEYLDLSHNMLLRFNVSTLSNLHTLKYISLEYNNLTDLYPINFYTLRNLEFLNLSHNNISRIRNFTFTHMRSLKYLNLHDNALSKINATTFRGLQGLLHLDLSNNKIESLHVECLPKILSLKYLNLSHNKITTLAISNLKSVQTVDLSHNQISSFSNITLGNWTNQMKILKVNNNLLEHLNENIFKNFSKLVYLDMSNNKFNYLSPSTFQYLDNLIFLNVSCQHILPLDQKGTTYTIEGNDYYSNSNRRTKSKFRNTSISTSTKQVNNNTYTKDGRVKIESDERYFRKNIDEISNRKSQKFKNEVLTGKKQKELKQTAGNRIAKRTKSQSETKVKPLQHDQYPKQTFGKVKQRKTIQTIPDIIDFKLNLLASISQRLKQFECINVNLNQVPKVLTHSIQILNLKLNKIKIIQLGDLDDYPLLQILLLSQNKIKSIETDSLGRLDYLKILLVDKNKLKYVPISLPENIEILNLNFNFISKIGQEDFFDLGNLEKLYLQSNRIEVIPPNTFLFLRNLKYLDLSNNPIKRITSITLDKLSFINLSNLKNIETNPDDRFPVEDGHSLIGIKLNNSTKLCQLLARDYAFVLTLKQIEYLNCNQTDTTIGAILNGTKENESNMSNTMVSNTNRSRTKLITEKKKLLKGSRPTNTRVNNEPDGFRNSNMVRKRSNKAYTKTINSSVTINNNYVNVNKCAICKVDSVYETSFEFSVANVNSYIEHIVSFESGSNYTQASMYYKHIIEEQKANCLHEGKTKDDGKMLGNTDVNIENYSSMNNSTDVTRGNIVPFMNRRKTTSNNKIFMENSSENNGIFVITKDTDTSPGEYEDSPGLYSAANFIGKHLDTKRFKNMDYAMMNDQAVIPEDNKTESSMFNSSKENEEEGRKLNPFGDENKFSIVRDSKKNVILKLNININNQTEEKLTENYDQLEMKEPTKMNNKEDEGNKGANSGRKFIIKSNKKFMDINSNNSIRSSEHNTRKPESIKNDLINSSYGTMAEDEKLALVNKSQGSFYEAVKSNLEETVERYMKMNKSNQSETEDYYSHKVDLEKTKFGNALRSFENSKDRQINQIRSYLKNYKGMDRTELDKDENQLKDNPDKKKIVNIPESFPPNTIVHKDAQYEMNIVDTDAEFLDIIDDKTENIIDDNTIRTLETSKYHELVSQNTTESMEYHTGMIIFLLIVIFMSGGAFLALPCHWNSLLHSYCHHYVSYRNNGQSDDEANTSDSNFDRIEMLDNVDVYSIT</sequence>
<feature type="region of interest" description="Disordered" evidence="3">
    <location>
        <begin position="949"/>
        <end position="1008"/>
    </location>
</feature>
<organism evidence="6">
    <name type="scientific">Cacopsylla melanoneura</name>
    <dbReference type="NCBI Taxonomy" id="428564"/>
    <lineage>
        <taxon>Eukaryota</taxon>
        <taxon>Metazoa</taxon>
        <taxon>Ecdysozoa</taxon>
        <taxon>Arthropoda</taxon>
        <taxon>Hexapoda</taxon>
        <taxon>Insecta</taxon>
        <taxon>Pterygota</taxon>
        <taxon>Neoptera</taxon>
        <taxon>Paraneoptera</taxon>
        <taxon>Hemiptera</taxon>
        <taxon>Sternorrhyncha</taxon>
        <taxon>Psylloidea</taxon>
        <taxon>Psyllidae</taxon>
        <taxon>Psyllinae</taxon>
        <taxon>Cacopsylla</taxon>
    </lineage>
</organism>
<feature type="region of interest" description="Disordered" evidence="3">
    <location>
        <begin position="2275"/>
        <end position="2295"/>
    </location>
</feature>
<dbReference type="SUPFAM" id="SSF52058">
    <property type="entry name" value="L domain-like"/>
    <property type="match status" value="2"/>
</dbReference>
<feature type="region of interest" description="Disordered" evidence="3">
    <location>
        <begin position="1028"/>
        <end position="1053"/>
    </location>
</feature>
<feature type="compositionally biased region" description="Basic and acidic residues" evidence="3">
    <location>
        <begin position="47"/>
        <end position="56"/>
    </location>
</feature>
<evidence type="ECO:0000256" key="2">
    <source>
        <dbReference type="ARBA" id="ARBA00022737"/>
    </source>
</evidence>
<feature type="region of interest" description="Disordered" evidence="3">
    <location>
        <begin position="594"/>
        <end position="618"/>
    </location>
</feature>
<evidence type="ECO:0000256" key="4">
    <source>
        <dbReference type="SAM" id="Phobius"/>
    </source>
</evidence>
<dbReference type="Pfam" id="PF13855">
    <property type="entry name" value="LRR_8"/>
    <property type="match status" value="3"/>
</dbReference>
<dbReference type="InterPro" id="IPR003591">
    <property type="entry name" value="Leu-rich_rpt_typical-subtyp"/>
</dbReference>
<feature type="region of interest" description="Disordered" evidence="3">
    <location>
        <begin position="27"/>
        <end position="60"/>
    </location>
</feature>
<feature type="region of interest" description="Disordered" evidence="3">
    <location>
        <begin position="2498"/>
        <end position="2518"/>
    </location>
</feature>